<dbReference type="AlphaFoldDB" id="A0A7U9TIJ5"/>
<proteinExistence type="predicted"/>
<gene>
    <name evidence="1" type="ORF">MPAN_010510</name>
</gene>
<dbReference type="Proteomes" id="UP000620133">
    <property type="component" value="Chromosome"/>
</dbReference>
<organism evidence="1 2">
    <name type="scientific">Mariniplasma anaerobium</name>
    <dbReference type="NCBI Taxonomy" id="2735436"/>
    <lineage>
        <taxon>Bacteria</taxon>
        <taxon>Bacillati</taxon>
        <taxon>Mycoplasmatota</taxon>
        <taxon>Mollicutes</taxon>
        <taxon>Acholeplasmatales</taxon>
        <taxon>Acholeplasmataceae</taxon>
        <taxon>Mariniplasma</taxon>
    </lineage>
</organism>
<reference evidence="1" key="1">
    <citation type="submission" date="2021-01" db="EMBL/GenBank/DDBJ databases">
        <title>Draft genome sequence of Acholeplasmataceae bacterium strain Mahy22.</title>
        <authorList>
            <person name="Watanabe M."/>
            <person name="Kojima H."/>
            <person name="Fukui M."/>
        </authorList>
    </citation>
    <scope>NUCLEOTIDE SEQUENCE</scope>
    <source>
        <strain evidence="1">Mahy22</strain>
    </source>
</reference>
<protein>
    <recommendedName>
        <fullName evidence="3">DUF304 domain-containing protein</fullName>
    </recommendedName>
</protein>
<evidence type="ECO:0000313" key="1">
    <source>
        <dbReference type="EMBL" id="BCR36158.1"/>
    </source>
</evidence>
<dbReference type="KEGG" id="manr:MPAN_010510"/>
<dbReference type="RefSeq" id="WP_176239620.1">
    <property type="nucleotide sequence ID" value="NZ_AP024412.1"/>
</dbReference>
<sequence>MEIKTVKNFKLLRALKHDYALLGCAIISVISLGFIVYLIYKNDINGLIIFGAVEALAICLMFIRLHNLKTYFDMNLEVTGVITKIWFYKDRGRVTYTYIIDDIQYTKGLAIMKTKETRLFLVGLNVDLLVKKNNHMKAIIKDLYV</sequence>
<accession>A0A7U9TIJ5</accession>
<dbReference type="EMBL" id="AP024412">
    <property type="protein sequence ID" value="BCR36158.1"/>
    <property type="molecule type" value="Genomic_DNA"/>
</dbReference>
<evidence type="ECO:0008006" key="3">
    <source>
        <dbReference type="Google" id="ProtNLM"/>
    </source>
</evidence>
<name>A0A7U9TIJ5_9MOLU</name>
<keyword evidence="2" id="KW-1185">Reference proteome</keyword>
<evidence type="ECO:0000313" key="2">
    <source>
        <dbReference type="Proteomes" id="UP000620133"/>
    </source>
</evidence>